<dbReference type="InterPro" id="IPR036909">
    <property type="entry name" value="Cyt_c-like_dom_sf"/>
</dbReference>
<dbReference type="InterPro" id="IPR002327">
    <property type="entry name" value="Cyt_c_1A/1B"/>
</dbReference>
<dbReference type="GO" id="GO:0020037">
    <property type="term" value="F:heme binding"/>
    <property type="evidence" value="ECO:0007669"/>
    <property type="project" value="InterPro"/>
</dbReference>
<keyword evidence="2" id="KW-0813">Transport</keyword>
<accession>A0A934HLK4</accession>
<evidence type="ECO:0000256" key="12">
    <source>
        <dbReference type="SAM" id="MobiDB-lite"/>
    </source>
</evidence>
<name>A0A934HLK4_9RHOB</name>
<dbReference type="EMBL" id="JAEIJD010000008">
    <property type="protein sequence ID" value="MBI6630333.1"/>
    <property type="molecule type" value="Genomic_DNA"/>
</dbReference>
<keyword evidence="5" id="KW-0812">Transmembrane</keyword>
<evidence type="ECO:0000256" key="2">
    <source>
        <dbReference type="ARBA" id="ARBA00022448"/>
    </source>
</evidence>
<dbReference type="FunFam" id="1.10.760.10:FF:000026">
    <property type="entry name" value="Cytochrome C, membrane-bound"/>
    <property type="match status" value="1"/>
</dbReference>
<keyword evidence="8" id="KW-1133">Transmembrane helix</keyword>
<evidence type="ECO:0000313" key="15">
    <source>
        <dbReference type="Proteomes" id="UP000613255"/>
    </source>
</evidence>
<dbReference type="Gene3D" id="1.10.760.10">
    <property type="entry name" value="Cytochrome c-like domain"/>
    <property type="match status" value="2"/>
</dbReference>
<keyword evidence="4 11" id="KW-0349">Heme</keyword>
<keyword evidence="10" id="KW-0472">Membrane</keyword>
<keyword evidence="6 11" id="KW-0479">Metal-binding</keyword>
<evidence type="ECO:0000259" key="13">
    <source>
        <dbReference type="PROSITE" id="PS51007"/>
    </source>
</evidence>
<comment type="subcellular location">
    <subcellularLocation>
        <location evidence="1">Cell membrane</location>
        <topology evidence="1">Single-pass membrane protein</topology>
    </subcellularLocation>
</comment>
<evidence type="ECO:0000256" key="7">
    <source>
        <dbReference type="ARBA" id="ARBA00022982"/>
    </source>
</evidence>
<feature type="region of interest" description="Disordered" evidence="12">
    <location>
        <begin position="170"/>
        <end position="197"/>
    </location>
</feature>
<evidence type="ECO:0000256" key="5">
    <source>
        <dbReference type="ARBA" id="ARBA00022692"/>
    </source>
</evidence>
<keyword evidence="15" id="KW-1185">Reference proteome</keyword>
<dbReference type="Pfam" id="PF00034">
    <property type="entry name" value="Cytochrom_C"/>
    <property type="match status" value="2"/>
</dbReference>
<feature type="domain" description="Cytochrome c" evidence="13">
    <location>
        <begin position="214"/>
        <end position="313"/>
    </location>
</feature>
<dbReference type="SUPFAM" id="SSF46626">
    <property type="entry name" value="Cytochrome c"/>
    <property type="match status" value="2"/>
</dbReference>
<dbReference type="GO" id="GO:0009055">
    <property type="term" value="F:electron transfer activity"/>
    <property type="evidence" value="ECO:0007669"/>
    <property type="project" value="InterPro"/>
</dbReference>
<evidence type="ECO:0000256" key="9">
    <source>
        <dbReference type="ARBA" id="ARBA00023004"/>
    </source>
</evidence>
<reference evidence="14" key="1">
    <citation type="submission" date="2020-12" db="EMBL/GenBank/DDBJ databases">
        <title>Pontibaca salina gen. nov., sp. nov., isolated from marine sediment.</title>
        <authorList>
            <person name="Bo J."/>
            <person name="Wang S."/>
            <person name="Song X."/>
            <person name="Du Z."/>
        </authorList>
    </citation>
    <scope>NUCLEOTIDE SEQUENCE</scope>
    <source>
        <strain evidence="14">S1109L</strain>
    </source>
</reference>
<dbReference type="Proteomes" id="UP000613255">
    <property type="component" value="Unassembled WGS sequence"/>
</dbReference>
<evidence type="ECO:0000256" key="10">
    <source>
        <dbReference type="ARBA" id="ARBA00023136"/>
    </source>
</evidence>
<dbReference type="PANTHER" id="PTHR11961">
    <property type="entry name" value="CYTOCHROME C"/>
    <property type="match status" value="1"/>
</dbReference>
<evidence type="ECO:0000256" key="3">
    <source>
        <dbReference type="ARBA" id="ARBA00022475"/>
    </source>
</evidence>
<dbReference type="GO" id="GO:0005886">
    <property type="term" value="C:plasma membrane"/>
    <property type="evidence" value="ECO:0007669"/>
    <property type="project" value="UniProtKB-SubCell"/>
</dbReference>
<comment type="caution">
    <text evidence="14">The sequence shown here is derived from an EMBL/GenBank/DDBJ whole genome shotgun (WGS) entry which is preliminary data.</text>
</comment>
<protein>
    <submittedName>
        <fullName evidence="14">Cytochrome c family protein</fullName>
    </submittedName>
</protein>
<dbReference type="PRINTS" id="PR00604">
    <property type="entry name" value="CYTCHRMECIAB"/>
</dbReference>
<dbReference type="RefSeq" id="WP_198686359.1">
    <property type="nucleotide sequence ID" value="NZ_JAEIJD010000008.1"/>
</dbReference>
<organism evidence="14 15">
    <name type="scientific">Pontibaca salina</name>
    <dbReference type="NCBI Taxonomy" id="2795731"/>
    <lineage>
        <taxon>Bacteria</taxon>
        <taxon>Pseudomonadati</taxon>
        <taxon>Pseudomonadota</taxon>
        <taxon>Alphaproteobacteria</taxon>
        <taxon>Rhodobacterales</taxon>
        <taxon>Roseobacteraceae</taxon>
        <taxon>Pontibaca</taxon>
    </lineage>
</organism>
<sequence length="314" mass="32838">MDTMTLTKAAGGFLCALLVFLLGKWAADSLYHVESAGAAAYVIDAGEEEVVDAGEEVSFAEVMASADADKGANVFKKCAACHKLDKGANSAGPYLYGVVGREVASADGFGYSDAMASHGGEWTPELLDEFLTKPSAAIPGTSMSFAGLNKESDRVNLIAFLNENSDAPYKIEAPVSEAPEATPTEDVSEETGTSDEAAVQDAAPAAASGMLASADLKKGERAFKKCAACHKLEEGRNGVGPYLNGVVGRPVASAEGFNYSGAMKEYGGDWTPERLDEFLTKPRDVVPGTSMSFAGLAKEDERINVIGYLDSLSN</sequence>
<keyword evidence="3" id="KW-1003">Cell membrane</keyword>
<evidence type="ECO:0000256" key="11">
    <source>
        <dbReference type="PROSITE-ProRule" id="PRU00433"/>
    </source>
</evidence>
<dbReference type="PROSITE" id="PS51007">
    <property type="entry name" value="CYTC"/>
    <property type="match status" value="2"/>
</dbReference>
<evidence type="ECO:0000313" key="14">
    <source>
        <dbReference type="EMBL" id="MBI6630333.1"/>
    </source>
</evidence>
<keyword evidence="7" id="KW-0249">Electron transport</keyword>
<dbReference type="InterPro" id="IPR009056">
    <property type="entry name" value="Cyt_c-like_dom"/>
</dbReference>
<evidence type="ECO:0000256" key="8">
    <source>
        <dbReference type="ARBA" id="ARBA00022989"/>
    </source>
</evidence>
<evidence type="ECO:0000256" key="6">
    <source>
        <dbReference type="ARBA" id="ARBA00022723"/>
    </source>
</evidence>
<feature type="domain" description="Cytochrome c" evidence="13">
    <location>
        <begin position="66"/>
        <end position="165"/>
    </location>
</feature>
<evidence type="ECO:0000256" key="1">
    <source>
        <dbReference type="ARBA" id="ARBA00004162"/>
    </source>
</evidence>
<proteinExistence type="predicted"/>
<evidence type="ECO:0000256" key="4">
    <source>
        <dbReference type="ARBA" id="ARBA00022617"/>
    </source>
</evidence>
<keyword evidence="9 11" id="KW-0408">Iron</keyword>
<gene>
    <name evidence="14" type="ORF">JAO82_10620</name>
</gene>
<dbReference type="GO" id="GO:0046872">
    <property type="term" value="F:metal ion binding"/>
    <property type="evidence" value="ECO:0007669"/>
    <property type="project" value="UniProtKB-KW"/>
</dbReference>
<dbReference type="AlphaFoldDB" id="A0A934HLK4"/>